<organism evidence="2 3">
    <name type="scientific">Dongia rigui</name>
    <dbReference type="NCBI Taxonomy" id="940149"/>
    <lineage>
        <taxon>Bacteria</taxon>
        <taxon>Pseudomonadati</taxon>
        <taxon>Pseudomonadota</taxon>
        <taxon>Alphaproteobacteria</taxon>
        <taxon>Rhodospirillales</taxon>
        <taxon>Dongiaceae</taxon>
        <taxon>Dongia</taxon>
    </lineage>
</organism>
<reference evidence="2 3" key="1">
    <citation type="journal article" date="2013" name="Antonie Van Leeuwenhoek">
        <title>Dongia rigui sp. nov., isolated from freshwater of a large wetland in Korea.</title>
        <authorList>
            <person name="Baik K.S."/>
            <person name="Hwang Y.M."/>
            <person name="Choi J.S."/>
            <person name="Kwon J."/>
            <person name="Seong C.N."/>
        </authorList>
    </citation>
    <scope>NUCLEOTIDE SEQUENCE [LARGE SCALE GENOMIC DNA]</scope>
    <source>
        <strain evidence="2 3">04SU4-P</strain>
    </source>
</reference>
<dbReference type="RefSeq" id="WP_320500595.1">
    <property type="nucleotide sequence ID" value="NZ_JAXCLX010000001.1"/>
</dbReference>
<evidence type="ECO:0000313" key="2">
    <source>
        <dbReference type="EMBL" id="MDY0872178.1"/>
    </source>
</evidence>
<evidence type="ECO:0000256" key="1">
    <source>
        <dbReference type="SAM" id="Phobius"/>
    </source>
</evidence>
<feature type="transmembrane region" description="Helical" evidence="1">
    <location>
        <begin position="7"/>
        <end position="28"/>
    </location>
</feature>
<gene>
    <name evidence="2" type="ORF">SMD31_09600</name>
</gene>
<keyword evidence="1" id="KW-1133">Transmembrane helix</keyword>
<keyword evidence="1" id="KW-0812">Transmembrane</keyword>
<dbReference type="EMBL" id="JAXCLX010000001">
    <property type="protein sequence ID" value="MDY0872178.1"/>
    <property type="molecule type" value="Genomic_DNA"/>
</dbReference>
<keyword evidence="3" id="KW-1185">Reference proteome</keyword>
<sequence length="42" mass="4527">MTDLKTLLCVYGMVAAVMLSVFCGIVLMKNIYNTGIVTVAKT</sequence>
<name>A0ABU5DZW5_9PROT</name>
<protein>
    <recommendedName>
        <fullName evidence="4">NADH dehydrogenase subunit 3</fullName>
    </recommendedName>
</protein>
<proteinExistence type="predicted"/>
<keyword evidence="1" id="KW-0472">Membrane</keyword>
<evidence type="ECO:0008006" key="4">
    <source>
        <dbReference type="Google" id="ProtNLM"/>
    </source>
</evidence>
<dbReference type="Proteomes" id="UP001271769">
    <property type="component" value="Unassembled WGS sequence"/>
</dbReference>
<accession>A0ABU5DZW5</accession>
<evidence type="ECO:0000313" key="3">
    <source>
        <dbReference type="Proteomes" id="UP001271769"/>
    </source>
</evidence>
<comment type="caution">
    <text evidence="2">The sequence shown here is derived from an EMBL/GenBank/DDBJ whole genome shotgun (WGS) entry which is preliminary data.</text>
</comment>